<name>A0AAN7YQC6_9MYCE</name>
<dbReference type="PANTHER" id="PTHR43243:SF36">
    <property type="entry name" value="CATIONIC AMINO ACID TRANSPORTER C-TERMINAL DOMAIN-CONTAINING PROTEIN"/>
    <property type="match status" value="1"/>
</dbReference>
<evidence type="ECO:0000313" key="8">
    <source>
        <dbReference type="Proteomes" id="UP001344447"/>
    </source>
</evidence>
<comment type="caution">
    <text evidence="7">The sequence shown here is derived from an EMBL/GenBank/DDBJ whole genome shotgun (WGS) entry which is preliminary data.</text>
</comment>
<protein>
    <recommendedName>
        <fullName evidence="6">Cationic amino acid transporter C-terminal domain-containing protein</fullName>
    </recommendedName>
</protein>
<reference evidence="7 8" key="1">
    <citation type="submission" date="2023-11" db="EMBL/GenBank/DDBJ databases">
        <title>Dfirmibasis_genome.</title>
        <authorList>
            <person name="Edelbroek B."/>
            <person name="Kjellin J."/>
            <person name="Jerlstrom-Hultqvist J."/>
            <person name="Soderbom F."/>
        </authorList>
    </citation>
    <scope>NUCLEOTIDE SEQUENCE [LARGE SCALE GENOMIC DNA]</scope>
    <source>
        <strain evidence="7 8">TNS-C-14</strain>
    </source>
</reference>
<accession>A0AAN7YQC6</accession>
<evidence type="ECO:0000256" key="3">
    <source>
        <dbReference type="ARBA" id="ARBA00022989"/>
    </source>
</evidence>
<dbReference type="InterPro" id="IPR002293">
    <property type="entry name" value="AA/rel_permease1"/>
</dbReference>
<dbReference type="Pfam" id="PF13520">
    <property type="entry name" value="AA_permease_2"/>
    <property type="match status" value="1"/>
</dbReference>
<comment type="subcellular location">
    <subcellularLocation>
        <location evidence="1">Membrane</location>
        <topology evidence="1">Multi-pass membrane protein</topology>
    </subcellularLocation>
</comment>
<feature type="transmembrane region" description="Helical" evidence="5">
    <location>
        <begin position="171"/>
        <end position="188"/>
    </location>
</feature>
<dbReference type="Pfam" id="PF15054">
    <property type="entry name" value="DUF4535"/>
    <property type="match status" value="1"/>
</dbReference>
<feature type="transmembrane region" description="Helical" evidence="5">
    <location>
        <begin position="265"/>
        <end position="284"/>
    </location>
</feature>
<evidence type="ECO:0000256" key="5">
    <source>
        <dbReference type="SAM" id="Phobius"/>
    </source>
</evidence>
<feature type="transmembrane region" description="Helical" evidence="5">
    <location>
        <begin position="208"/>
        <end position="225"/>
    </location>
</feature>
<keyword evidence="3 5" id="KW-1133">Transmembrane helix</keyword>
<feature type="transmembrane region" description="Helical" evidence="5">
    <location>
        <begin position="458"/>
        <end position="478"/>
    </location>
</feature>
<dbReference type="InterPro" id="IPR029485">
    <property type="entry name" value="CAT_C"/>
</dbReference>
<feature type="transmembrane region" description="Helical" evidence="5">
    <location>
        <begin position="515"/>
        <end position="534"/>
    </location>
</feature>
<feature type="transmembrane region" description="Helical" evidence="5">
    <location>
        <begin position="81"/>
        <end position="102"/>
    </location>
</feature>
<sequence>MTLIKNTLIFTFGAITGIYYSQNYDVPNLHKETVKAIKQVKDFGKNPYNINSLIRKYPLNGHKDFEESDGVLNKCLSIIDIISYGIGSTVGAGVFVSIGIAINSKAGPGTLLSFLFSAIACLISAFCYSEFSARIPVSGSAYTFAYVSLGEFMGWFVGWNLTLEYAISASAVARGWVGYFAVIFQIFGKDAPVWITGYSVNDWININPIAPVIIVICTIILVFGIKDSARFNMAITAINLLTITFFIVLGSIYVDRSNWTPFLPFGMGGVFQACSVVFFSYVGFDSVTTLAGEVKNPKRDLPVGIVGTLLIATTLYIGVTLVLSGMVNFANVSQGSPLSDAFIGHGLDMKWAAMIIACGTLTSLTASTLCSLLGQPRIYLQMAKDGLFFEKFTSMNKKQVPVFGTVFTGVFASILAIVLDLDNLTNMISIGTLLAFTAVCAGVVVMRFRREDGGEDGIPSALVLFILFIFACVFGISSKLNWNKWIQISLGVCQLAIIVLLCFKKQINIPTTFRCPLNPFLPCLGIVVNTFFIMHLDTPSFYRVAVWTALGSSIYFIYGIRHSKLNQLDTIDDSINY</sequence>
<dbReference type="Pfam" id="PF13906">
    <property type="entry name" value="AA_permease_C"/>
    <property type="match status" value="1"/>
</dbReference>
<dbReference type="Gene3D" id="1.20.1740.10">
    <property type="entry name" value="Amino acid/polyamine transporter I"/>
    <property type="match status" value="1"/>
</dbReference>
<dbReference type="PANTHER" id="PTHR43243">
    <property type="entry name" value="INNER MEMBRANE TRANSPORTER YGJI-RELATED"/>
    <property type="match status" value="1"/>
</dbReference>
<keyword evidence="8" id="KW-1185">Reference proteome</keyword>
<evidence type="ECO:0000259" key="6">
    <source>
        <dbReference type="Pfam" id="PF13906"/>
    </source>
</evidence>
<feature type="transmembrane region" description="Helical" evidence="5">
    <location>
        <begin position="351"/>
        <end position="374"/>
    </location>
</feature>
<keyword evidence="2 5" id="KW-0812">Transmembrane</keyword>
<dbReference type="EMBL" id="JAVFKY010000003">
    <property type="protein sequence ID" value="KAK5579964.1"/>
    <property type="molecule type" value="Genomic_DNA"/>
</dbReference>
<dbReference type="GO" id="GO:0005886">
    <property type="term" value="C:plasma membrane"/>
    <property type="evidence" value="ECO:0007669"/>
    <property type="project" value="TreeGrafter"/>
</dbReference>
<keyword evidence="4 5" id="KW-0472">Membrane</keyword>
<proteinExistence type="predicted"/>
<organism evidence="7 8">
    <name type="scientific">Dictyostelium firmibasis</name>
    <dbReference type="NCBI Taxonomy" id="79012"/>
    <lineage>
        <taxon>Eukaryota</taxon>
        <taxon>Amoebozoa</taxon>
        <taxon>Evosea</taxon>
        <taxon>Eumycetozoa</taxon>
        <taxon>Dictyostelia</taxon>
        <taxon>Dictyosteliales</taxon>
        <taxon>Dictyosteliaceae</taxon>
        <taxon>Dictyostelium</taxon>
    </lineage>
</organism>
<feature type="transmembrane region" description="Helical" evidence="5">
    <location>
        <begin position="484"/>
        <end position="503"/>
    </location>
</feature>
<evidence type="ECO:0000256" key="2">
    <source>
        <dbReference type="ARBA" id="ARBA00022692"/>
    </source>
</evidence>
<evidence type="ECO:0000313" key="7">
    <source>
        <dbReference type="EMBL" id="KAK5579964.1"/>
    </source>
</evidence>
<evidence type="ECO:0000256" key="1">
    <source>
        <dbReference type="ARBA" id="ARBA00004141"/>
    </source>
</evidence>
<feature type="transmembrane region" description="Helical" evidence="5">
    <location>
        <begin position="400"/>
        <end position="421"/>
    </location>
</feature>
<feature type="domain" description="Cationic amino acid transporter C-terminal" evidence="6">
    <location>
        <begin position="513"/>
        <end position="563"/>
    </location>
</feature>
<feature type="transmembrane region" description="Helical" evidence="5">
    <location>
        <begin position="232"/>
        <end position="253"/>
    </location>
</feature>
<feature type="transmembrane region" description="Helical" evidence="5">
    <location>
        <begin position="140"/>
        <end position="159"/>
    </location>
</feature>
<feature type="transmembrane region" description="Helical" evidence="5">
    <location>
        <begin position="427"/>
        <end position="446"/>
    </location>
</feature>
<gene>
    <name evidence="7" type="ORF">RB653_009653</name>
</gene>
<feature type="transmembrane region" description="Helical" evidence="5">
    <location>
        <begin position="540"/>
        <end position="558"/>
    </location>
</feature>
<feature type="transmembrane region" description="Helical" evidence="5">
    <location>
        <begin position="109"/>
        <end position="128"/>
    </location>
</feature>
<dbReference type="Proteomes" id="UP001344447">
    <property type="component" value="Unassembled WGS sequence"/>
</dbReference>
<feature type="transmembrane region" description="Helical" evidence="5">
    <location>
        <begin position="305"/>
        <end position="331"/>
    </location>
</feature>
<dbReference type="AlphaFoldDB" id="A0AAN7YQC6"/>
<dbReference type="GO" id="GO:0015171">
    <property type="term" value="F:amino acid transmembrane transporter activity"/>
    <property type="evidence" value="ECO:0007669"/>
    <property type="project" value="TreeGrafter"/>
</dbReference>
<evidence type="ECO:0000256" key="4">
    <source>
        <dbReference type="ARBA" id="ARBA00023136"/>
    </source>
</evidence>
<dbReference type="InterPro" id="IPR027854">
    <property type="entry name" value="STMP1"/>
</dbReference>